<dbReference type="InterPro" id="IPR001585">
    <property type="entry name" value="TAL/FSA"/>
</dbReference>
<comment type="catalytic activity">
    <reaction evidence="10 11 12">
        <text>D-sedoheptulose 7-phosphate + D-glyceraldehyde 3-phosphate = D-erythrose 4-phosphate + beta-D-fructose 6-phosphate</text>
        <dbReference type="Rhea" id="RHEA:17053"/>
        <dbReference type="ChEBI" id="CHEBI:16897"/>
        <dbReference type="ChEBI" id="CHEBI:57483"/>
        <dbReference type="ChEBI" id="CHEBI:57634"/>
        <dbReference type="ChEBI" id="CHEBI:59776"/>
        <dbReference type="EC" id="2.2.1.2"/>
    </reaction>
</comment>
<dbReference type="Proteomes" id="UP000004947">
    <property type="component" value="Unassembled WGS sequence"/>
</dbReference>
<dbReference type="InterPro" id="IPR013785">
    <property type="entry name" value="Aldolase_TIM"/>
</dbReference>
<dbReference type="GO" id="GO:0005975">
    <property type="term" value="P:carbohydrate metabolic process"/>
    <property type="evidence" value="ECO:0007669"/>
    <property type="project" value="InterPro"/>
</dbReference>
<gene>
    <name evidence="11" type="primary">tal</name>
    <name evidence="13" type="ORF">LNTAR_14767</name>
</gene>
<dbReference type="PROSITE" id="PS01054">
    <property type="entry name" value="TRANSALDOLASE_1"/>
    <property type="match status" value="1"/>
</dbReference>
<comment type="function">
    <text evidence="1 11 12">Transaldolase is important for the balance of metabolites in the pentose-phosphate pathway.</text>
</comment>
<evidence type="ECO:0000313" key="13">
    <source>
        <dbReference type="EMBL" id="EDM29088.1"/>
    </source>
</evidence>
<comment type="subcellular location">
    <subcellularLocation>
        <location evidence="2 11">Cytoplasm</location>
    </subcellularLocation>
</comment>
<dbReference type="Gene3D" id="3.20.20.70">
    <property type="entry name" value="Aldolase class I"/>
    <property type="match status" value="1"/>
</dbReference>
<dbReference type="NCBIfam" id="NF009001">
    <property type="entry name" value="PRK12346.1"/>
    <property type="match status" value="1"/>
</dbReference>
<reference evidence="13 14" key="1">
    <citation type="journal article" date="2010" name="J. Bacteriol.">
        <title>Genome sequence of Lentisphaera araneosa HTCC2155T, the type species of the order Lentisphaerales in the phylum Lentisphaerae.</title>
        <authorList>
            <person name="Thrash J.C."/>
            <person name="Cho J.C."/>
            <person name="Vergin K.L."/>
            <person name="Morris R.M."/>
            <person name="Giovannoni S.J."/>
        </authorList>
    </citation>
    <scope>NUCLEOTIDE SEQUENCE [LARGE SCALE GENOMIC DNA]</scope>
    <source>
        <strain evidence="13 14">HTCC2155</strain>
    </source>
</reference>
<sequence>MSVLDSLKSKTTVVADTGDFEAMKTYLPTDATTNPSLIYAASQMPQYASLVDDAIAYGKGKSSDKAVQLDLAMDKLSVNFGLEILKIVPRYVSTEVDARLSYDMQGTVDKARELIALYEEAGISKDRILIKIASTWEGVKAAEVLRKEGIRCNMTLLFSFAQAVACAEAGVYLISPFVGRIRDWYMKDTGLEYGPEEDPGVISVRNIYNYYKKFGYETVVMGASFRTADEVMALAGCDLLTIAPKLLKELEERNEDLPTHLSEETAVDKCENEKIELDEKSFRWMHNSDAMAVEKLAQGIRGFAADLEKLEAYIAEKL</sequence>
<dbReference type="CDD" id="cd00957">
    <property type="entry name" value="Transaldolase_TalAB"/>
    <property type="match status" value="1"/>
</dbReference>
<dbReference type="NCBIfam" id="TIGR00874">
    <property type="entry name" value="talAB"/>
    <property type="match status" value="1"/>
</dbReference>
<evidence type="ECO:0000256" key="6">
    <source>
        <dbReference type="ARBA" id="ARBA00022490"/>
    </source>
</evidence>
<dbReference type="PANTHER" id="PTHR10683:SF18">
    <property type="entry name" value="TRANSALDOLASE"/>
    <property type="match status" value="1"/>
</dbReference>
<dbReference type="HAMAP" id="MF_00492">
    <property type="entry name" value="Transaldolase_1"/>
    <property type="match status" value="1"/>
</dbReference>
<dbReference type="EC" id="2.2.1.2" evidence="5 11"/>
<evidence type="ECO:0000256" key="12">
    <source>
        <dbReference type="RuleBase" id="RU004155"/>
    </source>
</evidence>
<keyword evidence="9 11" id="KW-0704">Schiff base</keyword>
<keyword evidence="6 11" id="KW-0963">Cytoplasm</keyword>
<dbReference type="RefSeq" id="WP_007277390.1">
    <property type="nucleotide sequence ID" value="NZ_ABCK01000003.1"/>
</dbReference>
<dbReference type="PROSITE" id="PS00958">
    <property type="entry name" value="TRANSALDOLASE_2"/>
    <property type="match status" value="1"/>
</dbReference>
<keyword evidence="8 11" id="KW-0570">Pentose shunt</keyword>
<evidence type="ECO:0000256" key="3">
    <source>
        <dbReference type="ARBA" id="ARBA00004857"/>
    </source>
</evidence>
<name>A6DHK5_9BACT</name>
<evidence type="ECO:0000256" key="7">
    <source>
        <dbReference type="ARBA" id="ARBA00022679"/>
    </source>
</evidence>
<dbReference type="EMBL" id="ABCK01000003">
    <property type="protein sequence ID" value="EDM29088.1"/>
    <property type="molecule type" value="Genomic_DNA"/>
</dbReference>
<dbReference type="SUPFAM" id="SSF51569">
    <property type="entry name" value="Aldolase"/>
    <property type="match status" value="1"/>
</dbReference>
<evidence type="ECO:0000256" key="11">
    <source>
        <dbReference type="HAMAP-Rule" id="MF_00492"/>
    </source>
</evidence>
<dbReference type="Pfam" id="PF00923">
    <property type="entry name" value="TAL_FSA"/>
    <property type="match status" value="1"/>
</dbReference>
<keyword evidence="14" id="KW-1185">Reference proteome</keyword>
<keyword evidence="7 11" id="KW-0808">Transferase</keyword>
<dbReference type="STRING" id="313628.LNTAR_14767"/>
<dbReference type="InterPro" id="IPR004730">
    <property type="entry name" value="Transaldolase_1"/>
</dbReference>
<dbReference type="GO" id="GO:0004801">
    <property type="term" value="F:transaldolase activity"/>
    <property type="evidence" value="ECO:0007669"/>
    <property type="project" value="UniProtKB-UniRule"/>
</dbReference>
<evidence type="ECO:0000256" key="8">
    <source>
        <dbReference type="ARBA" id="ARBA00023126"/>
    </source>
</evidence>
<comment type="pathway">
    <text evidence="3 11 12">Carbohydrate degradation; pentose phosphate pathway; D-glyceraldehyde 3-phosphate and beta-D-fructose 6-phosphate from D-ribose 5-phosphate and D-xylulose 5-phosphate (non-oxidative stage): step 2/3.</text>
</comment>
<evidence type="ECO:0000256" key="1">
    <source>
        <dbReference type="ARBA" id="ARBA00003518"/>
    </source>
</evidence>
<evidence type="ECO:0000256" key="4">
    <source>
        <dbReference type="ARBA" id="ARBA00008012"/>
    </source>
</evidence>
<comment type="caution">
    <text evidence="13">The sequence shown here is derived from an EMBL/GenBank/DDBJ whole genome shotgun (WGS) entry which is preliminary data.</text>
</comment>
<accession>A6DHK5</accession>
<dbReference type="GO" id="GO:0005737">
    <property type="term" value="C:cytoplasm"/>
    <property type="evidence" value="ECO:0007669"/>
    <property type="project" value="UniProtKB-SubCell"/>
</dbReference>
<organism evidence="13 14">
    <name type="scientific">Lentisphaera araneosa HTCC2155</name>
    <dbReference type="NCBI Taxonomy" id="313628"/>
    <lineage>
        <taxon>Bacteria</taxon>
        <taxon>Pseudomonadati</taxon>
        <taxon>Lentisphaerota</taxon>
        <taxon>Lentisphaeria</taxon>
        <taxon>Lentisphaerales</taxon>
        <taxon>Lentisphaeraceae</taxon>
        <taxon>Lentisphaera</taxon>
    </lineage>
</organism>
<evidence type="ECO:0000256" key="5">
    <source>
        <dbReference type="ARBA" id="ARBA00013151"/>
    </source>
</evidence>
<feature type="active site" description="Schiff-base intermediate with substrate" evidence="11">
    <location>
        <position position="131"/>
    </location>
</feature>
<dbReference type="GO" id="GO:0006098">
    <property type="term" value="P:pentose-phosphate shunt"/>
    <property type="evidence" value="ECO:0007669"/>
    <property type="project" value="UniProtKB-UniRule"/>
</dbReference>
<dbReference type="PANTHER" id="PTHR10683">
    <property type="entry name" value="TRANSALDOLASE"/>
    <property type="match status" value="1"/>
</dbReference>
<comment type="similarity">
    <text evidence="4 11 12">Belongs to the transaldolase family. Type 1 subfamily.</text>
</comment>
<dbReference type="FunFam" id="3.20.20.70:FF:000002">
    <property type="entry name" value="Transaldolase"/>
    <property type="match status" value="1"/>
</dbReference>
<evidence type="ECO:0000256" key="2">
    <source>
        <dbReference type="ARBA" id="ARBA00004496"/>
    </source>
</evidence>
<dbReference type="InterPro" id="IPR018225">
    <property type="entry name" value="Transaldolase_AS"/>
</dbReference>
<dbReference type="AlphaFoldDB" id="A6DHK5"/>
<evidence type="ECO:0000256" key="9">
    <source>
        <dbReference type="ARBA" id="ARBA00023270"/>
    </source>
</evidence>
<evidence type="ECO:0000313" key="14">
    <source>
        <dbReference type="Proteomes" id="UP000004947"/>
    </source>
</evidence>
<dbReference type="UniPathway" id="UPA00115">
    <property type="reaction ID" value="UER00414"/>
</dbReference>
<protein>
    <recommendedName>
        <fullName evidence="5 11">Transaldolase</fullName>
        <ecNumber evidence="5 11">2.2.1.2</ecNumber>
    </recommendedName>
</protein>
<proteinExistence type="inferred from homology"/>
<dbReference type="eggNOG" id="COG0176">
    <property type="taxonomic scope" value="Bacteria"/>
</dbReference>
<dbReference type="OrthoDB" id="9809101at2"/>
<evidence type="ECO:0000256" key="10">
    <source>
        <dbReference type="ARBA" id="ARBA00048810"/>
    </source>
</evidence>